<dbReference type="Pfam" id="PF13649">
    <property type="entry name" value="Methyltransf_25"/>
    <property type="match status" value="1"/>
</dbReference>
<evidence type="ECO:0000313" key="4">
    <source>
        <dbReference type="Proteomes" id="UP000198666"/>
    </source>
</evidence>
<proteinExistence type="predicted"/>
<reference evidence="4" key="1">
    <citation type="submission" date="2016-10" db="EMBL/GenBank/DDBJ databases">
        <authorList>
            <person name="Varghese N."/>
            <person name="Submissions S."/>
        </authorList>
    </citation>
    <scope>NUCLEOTIDE SEQUENCE [LARGE SCALE GENOMIC DNA]</scope>
    <source>
        <strain evidence="4">DSM 21620</strain>
    </source>
</reference>
<dbReference type="SUPFAM" id="SSF53335">
    <property type="entry name" value="S-adenosyl-L-methionine-dependent methyltransferases"/>
    <property type="match status" value="1"/>
</dbReference>
<dbReference type="RefSeq" id="WP_093728434.1">
    <property type="nucleotide sequence ID" value="NZ_FMZB01000012.1"/>
</dbReference>
<dbReference type="EMBL" id="FMZB01000012">
    <property type="protein sequence ID" value="SDD51439.1"/>
    <property type="molecule type" value="Genomic_DNA"/>
</dbReference>
<dbReference type="GO" id="GO:0032259">
    <property type="term" value="P:methylation"/>
    <property type="evidence" value="ECO:0007669"/>
    <property type="project" value="UniProtKB-KW"/>
</dbReference>
<sequence length="415" mass="48892">MEFSQLQTKRQAYNTSQYHNKTIEKSLRMKFLIGAAKTFGIRKTPLFQLLVFSKIKNYIRFMTLRQIYMNFDPASSMHGLAMHADIFQSFMALASNLDLVSQHEDGSYTLNESYLLEREEAQKLLDFHDGHYSKSVSLLHKDYLFIENLISADAKSSLGKIMHTKDMQYVREVLMYLSEINGLNLYYKVHPSFSEEFYTNLGELAFHTYTKDNFKRFLLDKEFESVLDIGCGNGNYIDVYREYESKQIIGVERQEKVYEKLKLKYKSDADIALYNDDILDIHFDQQFDMINMSYMLFYLTYEQKLDLFYKLKQILHKNGCIVICQYYPDFEINQELIARHNKKWNLLSRYKFDICNSILQGEVLLNNMLADFAQAERWDIFLTLLDSCGFQVSAITPADDTYYSYFITITHKNGG</sequence>
<dbReference type="OrthoDB" id="146133at2"/>
<organism evidence="3 4">
    <name type="scientific">Terribacillus halophilus</name>
    <dbReference type="NCBI Taxonomy" id="361279"/>
    <lineage>
        <taxon>Bacteria</taxon>
        <taxon>Bacillati</taxon>
        <taxon>Bacillota</taxon>
        <taxon>Bacilli</taxon>
        <taxon>Bacillales</taxon>
        <taxon>Bacillaceae</taxon>
        <taxon>Terribacillus</taxon>
    </lineage>
</organism>
<dbReference type="CDD" id="cd02440">
    <property type="entry name" value="AdoMet_MTases"/>
    <property type="match status" value="1"/>
</dbReference>
<dbReference type="STRING" id="361279.SAMN05421663_11251"/>
<evidence type="ECO:0000256" key="1">
    <source>
        <dbReference type="ARBA" id="ARBA00022679"/>
    </source>
</evidence>
<protein>
    <submittedName>
        <fullName evidence="3">Methyltransferase domain-containing protein</fullName>
    </submittedName>
</protein>
<dbReference type="PANTHER" id="PTHR43861:SF3">
    <property type="entry name" value="PUTATIVE (AFU_ORTHOLOGUE AFUA_2G14390)-RELATED"/>
    <property type="match status" value="1"/>
</dbReference>
<accession>A0A1G6VCR6</accession>
<keyword evidence="3" id="KW-0489">Methyltransferase</keyword>
<dbReference type="Gene3D" id="3.40.50.150">
    <property type="entry name" value="Vaccinia Virus protein VP39"/>
    <property type="match status" value="1"/>
</dbReference>
<dbReference type="AlphaFoldDB" id="A0A1G6VCR6"/>
<dbReference type="GO" id="GO:0008168">
    <property type="term" value="F:methyltransferase activity"/>
    <property type="evidence" value="ECO:0007669"/>
    <property type="project" value="UniProtKB-KW"/>
</dbReference>
<name>A0A1G6VCR6_9BACI</name>
<dbReference type="Proteomes" id="UP000198666">
    <property type="component" value="Unassembled WGS sequence"/>
</dbReference>
<gene>
    <name evidence="3" type="ORF">SAMN05421663_11251</name>
</gene>
<feature type="domain" description="Methyltransferase" evidence="2">
    <location>
        <begin position="226"/>
        <end position="319"/>
    </location>
</feature>
<dbReference type="InterPro" id="IPR029063">
    <property type="entry name" value="SAM-dependent_MTases_sf"/>
</dbReference>
<dbReference type="PANTHER" id="PTHR43861">
    <property type="entry name" value="TRANS-ACONITATE 2-METHYLTRANSFERASE-RELATED"/>
    <property type="match status" value="1"/>
</dbReference>
<evidence type="ECO:0000313" key="3">
    <source>
        <dbReference type="EMBL" id="SDD51439.1"/>
    </source>
</evidence>
<keyword evidence="1 3" id="KW-0808">Transferase</keyword>
<dbReference type="InterPro" id="IPR041698">
    <property type="entry name" value="Methyltransf_25"/>
</dbReference>
<keyword evidence="4" id="KW-1185">Reference proteome</keyword>
<evidence type="ECO:0000259" key="2">
    <source>
        <dbReference type="Pfam" id="PF13649"/>
    </source>
</evidence>